<proteinExistence type="inferred from homology"/>
<evidence type="ECO:0000256" key="13">
    <source>
        <dbReference type="ARBA" id="ARBA00022837"/>
    </source>
</evidence>
<dbReference type="SUPFAM" id="SSF63829">
    <property type="entry name" value="Calcium-dependent phosphotriesterase"/>
    <property type="match status" value="1"/>
</dbReference>
<sequence length="329" mass="36690">MSFYRKFGPITQLQYITIVEFFLKDRLPMAMAPKVQLVLKNSCLLGEGPHWDDRTNTLLLVDHKSRAVLRWNPVTDDLKTTIVEDPTVGCVVPRKTGGLVVAAEHRFAFLDEETGKMQTIQECHTEFPAVIFNDGKCDPAGRFWAGSLTPNPDPDNPPPNDGALYCLSTDHTMDLKVDQVCISNGLSWSPDKRTMYYCDSFKYTIDAYDYDVDTGNISNMQEVVKFDRMTDGIPDGHTVDVDGNLWVAMFSTGQIIKVDPRTGTKLEYLKISDTVLKTTSVCFGGPNLDELYVTSARNDPLKGRQDMSGCTFKVTELGTKGLPANVYEG</sequence>
<keyword evidence="13" id="KW-0106">Calcium</keyword>
<evidence type="ECO:0000256" key="5">
    <source>
        <dbReference type="ARBA" id="ARBA00001947"/>
    </source>
</evidence>
<evidence type="ECO:0000313" key="16">
    <source>
        <dbReference type="EMBL" id="CAK8695737.1"/>
    </source>
</evidence>
<protein>
    <recommendedName>
        <fullName evidence="9">Regucalcin</fullName>
        <ecNumber evidence="8">3.1.1.17</ecNumber>
    </recommendedName>
    <alternativeName>
        <fullName evidence="14">Gluconolactonase</fullName>
    </alternativeName>
</protein>
<keyword evidence="11" id="KW-0479">Metal-binding</keyword>
<evidence type="ECO:0000259" key="15">
    <source>
        <dbReference type="Pfam" id="PF08450"/>
    </source>
</evidence>
<dbReference type="PRINTS" id="PR01791">
    <property type="entry name" value="REGUCALCIN"/>
</dbReference>
<accession>A0ABP0GVI6</accession>
<evidence type="ECO:0000256" key="12">
    <source>
        <dbReference type="ARBA" id="ARBA00022801"/>
    </source>
</evidence>
<evidence type="ECO:0000256" key="3">
    <source>
        <dbReference type="ARBA" id="ARBA00001936"/>
    </source>
</evidence>
<dbReference type="InterPro" id="IPR005511">
    <property type="entry name" value="SMP-30"/>
</dbReference>
<dbReference type="PANTHER" id="PTHR10907:SF47">
    <property type="entry name" value="REGUCALCIN"/>
    <property type="match status" value="1"/>
</dbReference>
<dbReference type="EMBL" id="CAWYQH010000152">
    <property type="protein sequence ID" value="CAK8695737.1"/>
    <property type="molecule type" value="Genomic_DNA"/>
</dbReference>
<dbReference type="Pfam" id="PF08450">
    <property type="entry name" value="SGL"/>
    <property type="match status" value="1"/>
</dbReference>
<comment type="caution">
    <text evidence="16">The sequence shown here is derived from an EMBL/GenBank/DDBJ whole genome shotgun (WGS) entry which is preliminary data.</text>
</comment>
<dbReference type="InterPro" id="IPR013658">
    <property type="entry name" value="SGL"/>
</dbReference>
<comment type="subcellular location">
    <subcellularLocation>
        <location evidence="6">Cytoplasm</location>
    </subcellularLocation>
</comment>
<feature type="domain" description="SMP-30/Gluconolactonase/LRE-like region" evidence="15">
    <location>
        <begin position="45"/>
        <end position="297"/>
    </location>
</feature>
<evidence type="ECO:0000256" key="6">
    <source>
        <dbReference type="ARBA" id="ARBA00004496"/>
    </source>
</evidence>
<evidence type="ECO:0000256" key="9">
    <source>
        <dbReference type="ARBA" id="ARBA00016808"/>
    </source>
</evidence>
<reference evidence="16 17" key="1">
    <citation type="submission" date="2024-02" db="EMBL/GenBank/DDBJ databases">
        <authorList>
            <person name="Daric V."/>
            <person name="Darras S."/>
        </authorList>
    </citation>
    <scope>NUCLEOTIDE SEQUENCE [LARGE SCALE GENOMIC DNA]</scope>
</reference>
<evidence type="ECO:0000256" key="10">
    <source>
        <dbReference type="ARBA" id="ARBA00022490"/>
    </source>
</evidence>
<comment type="cofactor">
    <cofactor evidence="4">
        <name>Mg(2+)</name>
        <dbReference type="ChEBI" id="CHEBI:18420"/>
    </cofactor>
</comment>
<comment type="cofactor">
    <cofactor evidence="5">
        <name>Zn(2+)</name>
        <dbReference type="ChEBI" id="CHEBI:29105"/>
    </cofactor>
</comment>
<evidence type="ECO:0000256" key="11">
    <source>
        <dbReference type="ARBA" id="ARBA00022723"/>
    </source>
</evidence>
<evidence type="ECO:0000313" key="17">
    <source>
        <dbReference type="Proteomes" id="UP001642483"/>
    </source>
</evidence>
<comment type="similarity">
    <text evidence="7">Belongs to the SMP-30/CGR1 family.</text>
</comment>
<evidence type="ECO:0000256" key="14">
    <source>
        <dbReference type="ARBA" id="ARBA00032464"/>
    </source>
</evidence>
<dbReference type="InterPro" id="IPR008367">
    <property type="entry name" value="Regucalcin"/>
</dbReference>
<dbReference type="PANTHER" id="PTHR10907">
    <property type="entry name" value="REGUCALCIN"/>
    <property type="match status" value="1"/>
</dbReference>
<dbReference type="Proteomes" id="UP001642483">
    <property type="component" value="Unassembled WGS sequence"/>
</dbReference>
<evidence type="ECO:0000256" key="7">
    <source>
        <dbReference type="ARBA" id="ARBA00008853"/>
    </source>
</evidence>
<dbReference type="PRINTS" id="PR01790">
    <property type="entry name" value="SMP30FAMILY"/>
</dbReference>
<keyword evidence="17" id="KW-1185">Reference proteome</keyword>
<evidence type="ECO:0000256" key="4">
    <source>
        <dbReference type="ARBA" id="ARBA00001946"/>
    </source>
</evidence>
<name>A0ABP0GVI6_CLALP</name>
<evidence type="ECO:0000256" key="2">
    <source>
        <dbReference type="ARBA" id="ARBA00001913"/>
    </source>
</evidence>
<comment type="cofactor">
    <cofactor evidence="2">
        <name>Ca(2+)</name>
        <dbReference type="ChEBI" id="CHEBI:29108"/>
    </cofactor>
</comment>
<keyword evidence="10" id="KW-0963">Cytoplasm</keyword>
<keyword evidence="12" id="KW-0378">Hydrolase</keyword>
<comment type="catalytic activity">
    <reaction evidence="1">
        <text>D-glucono-1,5-lactone + H2O = D-gluconate + H(+)</text>
        <dbReference type="Rhea" id="RHEA:10440"/>
        <dbReference type="ChEBI" id="CHEBI:15377"/>
        <dbReference type="ChEBI" id="CHEBI:15378"/>
        <dbReference type="ChEBI" id="CHEBI:16217"/>
        <dbReference type="ChEBI" id="CHEBI:18391"/>
        <dbReference type="EC" id="3.1.1.17"/>
    </reaction>
</comment>
<dbReference type="Gene3D" id="2.120.10.30">
    <property type="entry name" value="TolB, C-terminal domain"/>
    <property type="match status" value="1"/>
</dbReference>
<evidence type="ECO:0000256" key="8">
    <source>
        <dbReference type="ARBA" id="ARBA00013227"/>
    </source>
</evidence>
<dbReference type="EC" id="3.1.1.17" evidence="8"/>
<gene>
    <name evidence="16" type="ORF">CVLEPA_LOCUS28964</name>
</gene>
<comment type="cofactor">
    <cofactor evidence="3">
        <name>Mn(2+)</name>
        <dbReference type="ChEBI" id="CHEBI:29035"/>
    </cofactor>
</comment>
<evidence type="ECO:0000256" key="1">
    <source>
        <dbReference type="ARBA" id="ARBA00001589"/>
    </source>
</evidence>
<organism evidence="16 17">
    <name type="scientific">Clavelina lepadiformis</name>
    <name type="common">Light-bulb sea squirt</name>
    <name type="synonym">Ascidia lepadiformis</name>
    <dbReference type="NCBI Taxonomy" id="159417"/>
    <lineage>
        <taxon>Eukaryota</taxon>
        <taxon>Metazoa</taxon>
        <taxon>Chordata</taxon>
        <taxon>Tunicata</taxon>
        <taxon>Ascidiacea</taxon>
        <taxon>Aplousobranchia</taxon>
        <taxon>Clavelinidae</taxon>
        <taxon>Clavelina</taxon>
    </lineage>
</organism>
<dbReference type="InterPro" id="IPR011042">
    <property type="entry name" value="6-blade_b-propeller_TolB-like"/>
</dbReference>